<proteinExistence type="predicted"/>
<evidence type="ECO:0000313" key="1">
    <source>
        <dbReference type="EMBL" id="PVX80099.1"/>
    </source>
</evidence>
<accession>A0ABX5KI22</accession>
<dbReference type="RefSeq" id="WP_116612628.1">
    <property type="nucleotide sequence ID" value="NZ_CAJZAT010000193.1"/>
</dbReference>
<evidence type="ECO:0000313" key="2">
    <source>
        <dbReference type="Proteomes" id="UP000245712"/>
    </source>
</evidence>
<keyword evidence="2" id="KW-1185">Reference proteome</keyword>
<reference evidence="1 2" key="1">
    <citation type="submission" date="2018-05" db="EMBL/GenBank/DDBJ databases">
        <title>Genomic Encyclopedia of Type Strains, Phase IV (KMG-V): Genome sequencing to study the core and pangenomes of soil and plant-associated prokaryotes.</title>
        <authorList>
            <person name="Whitman W."/>
        </authorList>
    </citation>
    <scope>NUCLEOTIDE SEQUENCE [LARGE SCALE GENOMIC DNA]</scope>
    <source>
        <strain evidence="1 2">SCZa-39</strain>
    </source>
</reference>
<dbReference type="EMBL" id="QEOB01000012">
    <property type="protein sequence ID" value="PVX80099.1"/>
    <property type="molecule type" value="Genomic_DNA"/>
</dbReference>
<gene>
    <name evidence="1" type="ORF">C7402_112286</name>
</gene>
<organism evidence="1 2">
    <name type="scientific">Paraburkholderia unamae</name>
    <dbReference type="NCBI Taxonomy" id="219649"/>
    <lineage>
        <taxon>Bacteria</taxon>
        <taxon>Pseudomonadati</taxon>
        <taxon>Pseudomonadota</taxon>
        <taxon>Betaproteobacteria</taxon>
        <taxon>Burkholderiales</taxon>
        <taxon>Burkholderiaceae</taxon>
        <taxon>Paraburkholderia</taxon>
    </lineage>
</organism>
<protein>
    <submittedName>
        <fullName evidence="1">Uncharacterized protein</fullName>
    </submittedName>
</protein>
<dbReference type="Proteomes" id="UP000245712">
    <property type="component" value="Unassembled WGS sequence"/>
</dbReference>
<sequence length="95" mass="10453">MDLPQQLDLACLLETYWPLVVAAHPAGLPMKFIAESAPKVAVLQSIGVLDMFLKVDDDFNKVVSEVANGRGVDSLTRDDFRIIASLYAGWYRAGK</sequence>
<name>A0ABX5KI22_9BURK</name>
<comment type="caution">
    <text evidence="1">The sequence shown here is derived from an EMBL/GenBank/DDBJ whole genome shotgun (WGS) entry which is preliminary data.</text>
</comment>